<dbReference type="RefSeq" id="WP_111863985.1">
    <property type="nucleotide sequence ID" value="NZ_QLYX01000003.1"/>
</dbReference>
<keyword evidence="4" id="KW-1185">Reference proteome</keyword>
<accession>A0A365H8W6</accession>
<proteinExistence type="predicted"/>
<evidence type="ECO:0000313" key="4">
    <source>
        <dbReference type="Proteomes" id="UP000251891"/>
    </source>
</evidence>
<evidence type="ECO:0000256" key="1">
    <source>
        <dbReference type="SAM" id="MobiDB-lite"/>
    </source>
</evidence>
<evidence type="ECO:0000313" key="3">
    <source>
        <dbReference type="EMBL" id="RAY15521.1"/>
    </source>
</evidence>
<sequence>MYGPPPGPPGPQFPSYPPGPPGPPGPFGPPGPPFQPGPPRRSSAAPLLISLGVGTLALFVLLAVVVVTLGGDDEDPDPTRTTAVSASPSINPRAVPANFSGVWNGLGYYHNSSGTKKEFSATITLTQGAESGTSTYTGFACSGELRVDSVTSDKIVFYETITKGAEAGGNCASVPTGYVALRLRDDGQVQYSWYSDRTRLETDNSSSRAVLGRQQQTT</sequence>
<feature type="transmembrane region" description="Helical" evidence="2">
    <location>
        <begin position="47"/>
        <end position="70"/>
    </location>
</feature>
<keyword evidence="2" id="KW-0472">Membrane</keyword>
<organism evidence="3 4">
    <name type="scientific">Actinomadura craniellae</name>
    <dbReference type="NCBI Taxonomy" id="2231787"/>
    <lineage>
        <taxon>Bacteria</taxon>
        <taxon>Bacillati</taxon>
        <taxon>Actinomycetota</taxon>
        <taxon>Actinomycetes</taxon>
        <taxon>Streptosporangiales</taxon>
        <taxon>Thermomonosporaceae</taxon>
        <taxon>Actinomadura</taxon>
    </lineage>
</organism>
<dbReference type="EMBL" id="QLYX01000003">
    <property type="protein sequence ID" value="RAY15521.1"/>
    <property type="molecule type" value="Genomic_DNA"/>
</dbReference>
<dbReference type="AlphaFoldDB" id="A0A365H8W6"/>
<gene>
    <name evidence="3" type="ORF">DPM19_06870</name>
</gene>
<name>A0A365H8W6_9ACTN</name>
<protein>
    <recommendedName>
        <fullName evidence="5">Serine/threonine protein kinase</fullName>
    </recommendedName>
</protein>
<keyword evidence="2" id="KW-0812">Transmembrane</keyword>
<keyword evidence="2" id="KW-1133">Transmembrane helix</keyword>
<evidence type="ECO:0000256" key="2">
    <source>
        <dbReference type="SAM" id="Phobius"/>
    </source>
</evidence>
<dbReference type="OrthoDB" id="3480937at2"/>
<dbReference type="Proteomes" id="UP000251891">
    <property type="component" value="Unassembled WGS sequence"/>
</dbReference>
<comment type="caution">
    <text evidence="3">The sequence shown here is derived from an EMBL/GenBank/DDBJ whole genome shotgun (WGS) entry which is preliminary data.</text>
</comment>
<feature type="compositionally biased region" description="Pro residues" evidence="1">
    <location>
        <begin position="1"/>
        <end position="39"/>
    </location>
</feature>
<reference evidence="3 4" key="1">
    <citation type="submission" date="2018-06" db="EMBL/GenBank/DDBJ databases">
        <title>Actinomadura craniellae sp. nov. isolated from marine sponge Craniella sp.</title>
        <authorList>
            <person name="Li L."/>
            <person name="Xu Q.H."/>
            <person name="Lin H.W."/>
            <person name="Lu Y.H."/>
        </authorList>
    </citation>
    <scope>NUCLEOTIDE SEQUENCE [LARGE SCALE GENOMIC DNA]</scope>
    <source>
        <strain evidence="3 4">LHW63021</strain>
    </source>
</reference>
<feature type="region of interest" description="Disordered" evidence="1">
    <location>
        <begin position="1"/>
        <end position="41"/>
    </location>
</feature>
<evidence type="ECO:0008006" key="5">
    <source>
        <dbReference type="Google" id="ProtNLM"/>
    </source>
</evidence>